<comment type="caution">
    <text evidence="8">The sequence shown here is derived from an EMBL/GenBank/DDBJ whole genome shotgun (WGS) entry which is preliminary data.</text>
</comment>
<sequence length="206" mass="21319">MADCGCELEADSDAQRSTLRIVLVINAAMFLTEMAIGIVADSTGLIADSLDMLADASVYAISLYAVGRAARIRRSAATASGVLQLILGVGVLVEAARRFIGGGEPVGLAMMGMGVVALIANSICLRLIAKHKGGDVNFRASYIFSANDVIANIGVIVSGLIVKLSGSQIPDLVIGILIAAVVVRGGCKILLETKQQMIHPPSSKGR</sequence>
<dbReference type="InterPro" id="IPR050681">
    <property type="entry name" value="CDF/SLC30A"/>
</dbReference>
<feature type="transmembrane region" description="Helical" evidence="6">
    <location>
        <begin position="52"/>
        <end position="70"/>
    </location>
</feature>
<gene>
    <name evidence="8" type="primary">czcD_2</name>
    <name evidence="8" type="ORF">Pan14r_38880</name>
</gene>
<dbReference type="SUPFAM" id="SSF161111">
    <property type="entry name" value="Cation efflux protein transmembrane domain-like"/>
    <property type="match status" value="1"/>
</dbReference>
<dbReference type="InterPro" id="IPR058533">
    <property type="entry name" value="Cation_efflux_TM"/>
</dbReference>
<evidence type="ECO:0000256" key="4">
    <source>
        <dbReference type="ARBA" id="ARBA00022989"/>
    </source>
</evidence>
<evidence type="ECO:0000313" key="8">
    <source>
        <dbReference type="EMBL" id="TWT71578.1"/>
    </source>
</evidence>
<evidence type="ECO:0000256" key="5">
    <source>
        <dbReference type="ARBA" id="ARBA00023136"/>
    </source>
</evidence>
<reference evidence="8 9" key="1">
    <citation type="submission" date="2019-02" db="EMBL/GenBank/DDBJ databases">
        <title>Deep-cultivation of Planctomycetes and their phenomic and genomic characterization uncovers novel biology.</title>
        <authorList>
            <person name="Wiegand S."/>
            <person name="Jogler M."/>
            <person name="Boedeker C."/>
            <person name="Pinto D."/>
            <person name="Vollmers J."/>
            <person name="Rivas-Marin E."/>
            <person name="Kohn T."/>
            <person name="Peeters S.H."/>
            <person name="Heuer A."/>
            <person name="Rast P."/>
            <person name="Oberbeckmann S."/>
            <person name="Bunk B."/>
            <person name="Jeske O."/>
            <person name="Meyerdierks A."/>
            <person name="Storesund J.E."/>
            <person name="Kallscheuer N."/>
            <person name="Luecker S."/>
            <person name="Lage O.M."/>
            <person name="Pohl T."/>
            <person name="Merkel B.J."/>
            <person name="Hornburger P."/>
            <person name="Mueller R.-W."/>
            <person name="Bruemmer F."/>
            <person name="Labrenz M."/>
            <person name="Spormann A.M."/>
            <person name="Op Den Camp H."/>
            <person name="Overmann J."/>
            <person name="Amann R."/>
            <person name="Jetten M.S.M."/>
            <person name="Mascher T."/>
            <person name="Medema M.H."/>
            <person name="Devos D.P."/>
            <person name="Kaster A.-K."/>
            <person name="Ovreas L."/>
            <person name="Rohde M."/>
            <person name="Galperin M.Y."/>
            <person name="Jogler C."/>
        </authorList>
    </citation>
    <scope>NUCLEOTIDE SEQUENCE [LARGE SCALE GENOMIC DNA]</scope>
    <source>
        <strain evidence="8 9">Pan14r</strain>
    </source>
</reference>
<keyword evidence="3" id="KW-0813">Transport</keyword>
<dbReference type="EMBL" id="SJPL01000001">
    <property type="protein sequence ID" value="TWT71578.1"/>
    <property type="molecule type" value="Genomic_DNA"/>
</dbReference>
<keyword evidence="3" id="KW-0862">Zinc</keyword>
<dbReference type="Gene3D" id="1.20.1510.10">
    <property type="entry name" value="Cation efflux protein transmembrane domain"/>
    <property type="match status" value="1"/>
</dbReference>
<keyword evidence="3" id="KW-0406">Ion transport</keyword>
<dbReference type="RefSeq" id="WP_146439880.1">
    <property type="nucleotide sequence ID" value="NZ_SJPL01000001.1"/>
</dbReference>
<evidence type="ECO:0000256" key="2">
    <source>
        <dbReference type="ARBA" id="ARBA00022692"/>
    </source>
</evidence>
<proteinExistence type="predicted"/>
<accession>A0A5C5Y9J7</accession>
<dbReference type="InterPro" id="IPR027469">
    <property type="entry name" value="Cation_efflux_TMD_sf"/>
</dbReference>
<evidence type="ECO:0000259" key="7">
    <source>
        <dbReference type="Pfam" id="PF01545"/>
    </source>
</evidence>
<feature type="transmembrane region" description="Helical" evidence="6">
    <location>
        <begin position="21"/>
        <end position="40"/>
    </location>
</feature>
<dbReference type="AlphaFoldDB" id="A0A5C5Y9J7"/>
<organism evidence="8 9">
    <name type="scientific">Crateriforma conspicua</name>
    <dbReference type="NCBI Taxonomy" id="2527996"/>
    <lineage>
        <taxon>Bacteria</taxon>
        <taxon>Pseudomonadati</taxon>
        <taxon>Planctomycetota</taxon>
        <taxon>Planctomycetia</taxon>
        <taxon>Planctomycetales</taxon>
        <taxon>Planctomycetaceae</taxon>
        <taxon>Crateriforma</taxon>
    </lineage>
</organism>
<evidence type="ECO:0000313" key="9">
    <source>
        <dbReference type="Proteomes" id="UP000317238"/>
    </source>
</evidence>
<keyword evidence="2 6" id="KW-0812">Transmembrane</keyword>
<evidence type="ECO:0000256" key="1">
    <source>
        <dbReference type="ARBA" id="ARBA00004141"/>
    </source>
</evidence>
<keyword evidence="3" id="KW-0864">Zinc transport</keyword>
<dbReference type="Pfam" id="PF01545">
    <property type="entry name" value="Cation_efflux"/>
    <property type="match status" value="1"/>
</dbReference>
<keyword evidence="5 6" id="KW-0472">Membrane</keyword>
<dbReference type="Proteomes" id="UP000317238">
    <property type="component" value="Unassembled WGS sequence"/>
</dbReference>
<evidence type="ECO:0000256" key="6">
    <source>
        <dbReference type="SAM" id="Phobius"/>
    </source>
</evidence>
<protein>
    <submittedName>
        <fullName evidence="8">Cobalt-zinc-cadmium resistance protein CzcD</fullName>
    </submittedName>
</protein>
<keyword evidence="9" id="KW-1185">Reference proteome</keyword>
<dbReference type="PANTHER" id="PTHR11562">
    <property type="entry name" value="CATION EFFLUX PROTEIN/ ZINC TRANSPORTER"/>
    <property type="match status" value="1"/>
</dbReference>
<feature type="domain" description="Cation efflux protein transmembrane" evidence="7">
    <location>
        <begin position="20"/>
        <end position="195"/>
    </location>
</feature>
<dbReference type="PANTHER" id="PTHR11562:SF17">
    <property type="entry name" value="RE54080P-RELATED"/>
    <property type="match status" value="1"/>
</dbReference>
<evidence type="ECO:0000256" key="3">
    <source>
        <dbReference type="ARBA" id="ARBA00022906"/>
    </source>
</evidence>
<comment type="subcellular location">
    <subcellularLocation>
        <location evidence="1">Membrane</location>
        <topology evidence="1">Multi-pass membrane protein</topology>
    </subcellularLocation>
</comment>
<feature type="transmembrane region" description="Helical" evidence="6">
    <location>
        <begin position="149"/>
        <end position="166"/>
    </location>
</feature>
<name>A0A5C5Y9J7_9PLAN</name>
<feature type="transmembrane region" description="Helical" evidence="6">
    <location>
        <begin position="106"/>
        <end position="128"/>
    </location>
</feature>
<dbReference type="GO" id="GO:0005385">
    <property type="term" value="F:zinc ion transmembrane transporter activity"/>
    <property type="evidence" value="ECO:0007669"/>
    <property type="project" value="TreeGrafter"/>
</dbReference>
<dbReference type="OrthoDB" id="9799649at2"/>
<feature type="transmembrane region" description="Helical" evidence="6">
    <location>
        <begin position="172"/>
        <end position="191"/>
    </location>
</feature>
<feature type="transmembrane region" description="Helical" evidence="6">
    <location>
        <begin position="82"/>
        <end position="100"/>
    </location>
</feature>
<dbReference type="GO" id="GO:0005886">
    <property type="term" value="C:plasma membrane"/>
    <property type="evidence" value="ECO:0007669"/>
    <property type="project" value="TreeGrafter"/>
</dbReference>
<keyword evidence="4 6" id="KW-1133">Transmembrane helix</keyword>